<dbReference type="Pfam" id="PF04654">
    <property type="entry name" value="DUF599"/>
    <property type="match status" value="1"/>
</dbReference>
<sequence>MALEEEEVDLILVPAGLIMMLGYHLFLLYRYLHRPHTTVIGFENHDKEAWVEGVLQADKDGSQQRFNSHWVEHLGCNFSMLGLLNPRFSHRSLARKFLEQHHPKRPNLWRYEAIQDDDQIHLPLNLLLPCILLLRSIGEEVRSRKLPHNHAKL</sequence>
<feature type="transmembrane region" description="Helical" evidence="1">
    <location>
        <begin position="12"/>
        <end position="32"/>
    </location>
</feature>
<keyword evidence="1" id="KW-0472">Membrane</keyword>
<accession>A0A6A3C6Y4</accession>
<evidence type="ECO:0000313" key="2">
    <source>
        <dbReference type="EMBL" id="KAE8724247.1"/>
    </source>
</evidence>
<reference evidence="2" key="1">
    <citation type="submission" date="2019-09" db="EMBL/GenBank/DDBJ databases">
        <title>Draft genome information of white flower Hibiscus syriacus.</title>
        <authorList>
            <person name="Kim Y.-M."/>
        </authorList>
    </citation>
    <scope>NUCLEOTIDE SEQUENCE [LARGE SCALE GENOMIC DNA]</scope>
    <source>
        <strain evidence="2">YM2019G1</strain>
    </source>
</reference>
<name>A0A6A3C6Y4_HIBSY</name>
<organism evidence="2 3">
    <name type="scientific">Hibiscus syriacus</name>
    <name type="common">Rose of Sharon</name>
    <dbReference type="NCBI Taxonomy" id="106335"/>
    <lineage>
        <taxon>Eukaryota</taxon>
        <taxon>Viridiplantae</taxon>
        <taxon>Streptophyta</taxon>
        <taxon>Embryophyta</taxon>
        <taxon>Tracheophyta</taxon>
        <taxon>Spermatophyta</taxon>
        <taxon>Magnoliopsida</taxon>
        <taxon>eudicotyledons</taxon>
        <taxon>Gunneridae</taxon>
        <taxon>Pentapetalae</taxon>
        <taxon>rosids</taxon>
        <taxon>malvids</taxon>
        <taxon>Malvales</taxon>
        <taxon>Malvaceae</taxon>
        <taxon>Malvoideae</taxon>
        <taxon>Hibiscus</taxon>
    </lineage>
</organism>
<comment type="caution">
    <text evidence="2">The sequence shown here is derived from an EMBL/GenBank/DDBJ whole genome shotgun (WGS) entry which is preliminary data.</text>
</comment>
<dbReference type="InterPro" id="IPR006747">
    <property type="entry name" value="DUF599"/>
</dbReference>
<protein>
    <submittedName>
        <fullName evidence="2">Uncharacterized protein</fullName>
    </submittedName>
</protein>
<proteinExistence type="predicted"/>
<dbReference type="EMBL" id="VEPZ02000472">
    <property type="protein sequence ID" value="KAE8724247.1"/>
    <property type="molecule type" value="Genomic_DNA"/>
</dbReference>
<dbReference type="PANTHER" id="PTHR31168">
    <property type="entry name" value="OS02G0292800 PROTEIN"/>
    <property type="match status" value="1"/>
</dbReference>
<dbReference type="AlphaFoldDB" id="A0A6A3C6Y4"/>
<keyword evidence="1" id="KW-1133">Transmembrane helix</keyword>
<gene>
    <name evidence="2" type="ORF">F3Y22_tig00010533pilonHSYRG00064</name>
</gene>
<dbReference type="Proteomes" id="UP000436088">
    <property type="component" value="Unassembled WGS sequence"/>
</dbReference>
<keyword evidence="3" id="KW-1185">Reference proteome</keyword>
<dbReference type="PANTHER" id="PTHR31168:SF21">
    <property type="entry name" value="EMB|CAB89385.1"/>
    <property type="match status" value="1"/>
</dbReference>
<evidence type="ECO:0000256" key="1">
    <source>
        <dbReference type="SAM" id="Phobius"/>
    </source>
</evidence>
<keyword evidence="1" id="KW-0812">Transmembrane</keyword>
<evidence type="ECO:0000313" key="3">
    <source>
        <dbReference type="Proteomes" id="UP000436088"/>
    </source>
</evidence>